<keyword evidence="4 7" id="KW-0808">Transferase</keyword>
<feature type="binding site" evidence="7">
    <location>
        <position position="122"/>
    </location>
    <ligand>
        <name>substrate</name>
    </ligand>
</feature>
<evidence type="ECO:0000256" key="7">
    <source>
        <dbReference type="HAMAP-Rule" id="MF_01057"/>
    </source>
</evidence>
<feature type="binding site" evidence="7">
    <location>
        <position position="118"/>
    </location>
    <ligand>
        <name>S-adenosyl-L-methionine</name>
        <dbReference type="ChEBI" id="CHEBI:59789"/>
    </ligand>
</feature>
<dbReference type="InterPro" id="IPR003358">
    <property type="entry name" value="tRNA_(Gua-N-7)_MeTrfase_Trmb"/>
</dbReference>
<evidence type="ECO:0000256" key="1">
    <source>
        <dbReference type="ARBA" id="ARBA00000142"/>
    </source>
</evidence>
<proteinExistence type="inferred from homology"/>
<dbReference type="SUPFAM" id="SSF53335">
    <property type="entry name" value="S-adenosyl-L-methionine-dependent methyltransferases"/>
    <property type="match status" value="1"/>
</dbReference>
<dbReference type="InterPro" id="IPR055361">
    <property type="entry name" value="tRNA_methyltr_TrmB_bact"/>
</dbReference>
<comment type="similarity">
    <text evidence="7">Belongs to the class I-like SAM-binding methyltransferase superfamily. TrmB family.</text>
</comment>
<keyword evidence="3 7" id="KW-0489">Methyltransferase</keyword>
<keyword evidence="6 7" id="KW-0819">tRNA processing</keyword>
<comment type="caution">
    <text evidence="7">Lacks conserved residue(s) required for the propagation of feature annotation.</text>
</comment>
<evidence type="ECO:0000256" key="5">
    <source>
        <dbReference type="ARBA" id="ARBA00022691"/>
    </source>
</evidence>
<feature type="binding site" evidence="7">
    <location>
        <begin position="191"/>
        <end position="194"/>
    </location>
    <ligand>
        <name>substrate</name>
    </ligand>
</feature>
<comment type="pathway">
    <text evidence="7">tRNA modification; N(7)-methylguanine-tRNA biosynthesis.</text>
</comment>
<evidence type="ECO:0000313" key="8">
    <source>
        <dbReference type="EMBL" id="MCQ1528984.1"/>
    </source>
</evidence>
<protein>
    <recommendedName>
        <fullName evidence="7">tRNA (guanine-N(7)-)-methyltransferase</fullName>
        <ecNumber evidence="7">2.1.1.33</ecNumber>
    </recommendedName>
    <alternativeName>
        <fullName evidence="7">tRNA (guanine(46)-N(7))-methyltransferase</fullName>
    </alternativeName>
    <alternativeName>
        <fullName evidence="7">tRNA(m7G46)-methyltransferase</fullName>
    </alternativeName>
</protein>
<feature type="binding site" evidence="7">
    <location>
        <position position="96"/>
    </location>
    <ligand>
        <name>S-adenosyl-L-methionine</name>
        <dbReference type="ChEBI" id="CHEBI:59789"/>
    </ligand>
</feature>
<dbReference type="NCBIfam" id="NF001080">
    <property type="entry name" value="PRK00121.2-2"/>
    <property type="match status" value="1"/>
</dbReference>
<dbReference type="NCBIfam" id="TIGR00091">
    <property type="entry name" value="tRNA (guanosine(46)-N7)-methyltransferase TrmB"/>
    <property type="match status" value="1"/>
</dbReference>
<organism evidence="8 9">
    <name type="scientific">Lutispora saccharofermentans</name>
    <dbReference type="NCBI Taxonomy" id="3024236"/>
    <lineage>
        <taxon>Bacteria</taxon>
        <taxon>Bacillati</taxon>
        <taxon>Bacillota</taxon>
        <taxon>Clostridia</taxon>
        <taxon>Lutisporales</taxon>
        <taxon>Lutisporaceae</taxon>
        <taxon>Lutispora</taxon>
    </lineage>
</organism>
<dbReference type="PANTHER" id="PTHR23417">
    <property type="entry name" value="3-DEOXY-D-MANNO-OCTULOSONIC-ACID TRANSFERASE/TRNA GUANINE-N 7 - -METHYLTRANSFERASE"/>
    <property type="match status" value="1"/>
</dbReference>
<dbReference type="EMBL" id="JAJEKE010000003">
    <property type="protein sequence ID" value="MCQ1528984.1"/>
    <property type="molecule type" value="Genomic_DNA"/>
</dbReference>
<gene>
    <name evidence="7 8" type="primary">trmB</name>
    <name evidence="8" type="ORF">LJD61_05415</name>
</gene>
<evidence type="ECO:0000256" key="2">
    <source>
        <dbReference type="ARBA" id="ARBA00003015"/>
    </source>
</evidence>
<dbReference type="PANTHER" id="PTHR23417:SF14">
    <property type="entry name" value="PENTACOTRIPEPTIDE-REPEAT REGION OF PRORP DOMAIN-CONTAINING PROTEIN"/>
    <property type="match status" value="1"/>
</dbReference>
<keyword evidence="5 7" id="KW-0949">S-adenosyl-L-methionine</keyword>
<sequence length="213" mass="25063">MRLRKKPKALGTLEENQHLIIFKPEEKKGCWKDHFGNNNPLYVELGTGKGKFIVENCYKYPNKNFIGVDSKYEVIYMALKRALEKGTNNLAFLPFNIENIEQAFDKNEVDCLFINFCDPWPKSKHAKRRLTNIRFLEKYKLFLKDGAQIIFKTDNRPLFDYSIDEFKAADLEITDITYDLAAENDPENIPTEYETKFMERGVKINRLKAIYRV</sequence>
<dbReference type="Gene3D" id="3.40.50.150">
    <property type="entry name" value="Vaccinia Virus protein VP39"/>
    <property type="match status" value="1"/>
</dbReference>
<evidence type="ECO:0000313" key="9">
    <source>
        <dbReference type="Proteomes" id="UP001651880"/>
    </source>
</evidence>
<evidence type="ECO:0000256" key="3">
    <source>
        <dbReference type="ARBA" id="ARBA00022603"/>
    </source>
</evidence>
<keyword evidence="9" id="KW-1185">Reference proteome</keyword>
<dbReference type="GO" id="GO:0008176">
    <property type="term" value="F:tRNA (guanine(46)-N7)-methyltransferase activity"/>
    <property type="evidence" value="ECO:0007669"/>
    <property type="project" value="UniProtKB-EC"/>
</dbReference>
<dbReference type="Proteomes" id="UP001651880">
    <property type="component" value="Unassembled WGS sequence"/>
</dbReference>
<dbReference type="PROSITE" id="PS51625">
    <property type="entry name" value="SAM_MT_TRMB"/>
    <property type="match status" value="1"/>
</dbReference>
<comment type="caution">
    <text evidence="8">The sequence shown here is derived from an EMBL/GenBank/DDBJ whole genome shotgun (WGS) entry which is preliminary data.</text>
</comment>
<accession>A0ABT1ND57</accession>
<feature type="binding site" evidence="7">
    <location>
        <position position="154"/>
    </location>
    <ligand>
        <name>substrate</name>
    </ligand>
</feature>
<comment type="catalytic activity">
    <reaction evidence="1 7">
        <text>guanosine(46) in tRNA + S-adenosyl-L-methionine = N(7)-methylguanosine(46) in tRNA + S-adenosyl-L-homocysteine</text>
        <dbReference type="Rhea" id="RHEA:42708"/>
        <dbReference type="Rhea" id="RHEA-COMP:10188"/>
        <dbReference type="Rhea" id="RHEA-COMP:10189"/>
        <dbReference type="ChEBI" id="CHEBI:57856"/>
        <dbReference type="ChEBI" id="CHEBI:59789"/>
        <dbReference type="ChEBI" id="CHEBI:74269"/>
        <dbReference type="ChEBI" id="CHEBI:74480"/>
        <dbReference type="EC" id="2.1.1.33"/>
    </reaction>
</comment>
<feature type="binding site" evidence="7">
    <location>
        <position position="69"/>
    </location>
    <ligand>
        <name>S-adenosyl-L-methionine</name>
        <dbReference type="ChEBI" id="CHEBI:59789"/>
    </ligand>
</feature>
<name>A0ABT1ND57_9FIRM</name>
<evidence type="ECO:0000256" key="4">
    <source>
        <dbReference type="ARBA" id="ARBA00022679"/>
    </source>
</evidence>
<dbReference type="Pfam" id="PF02390">
    <property type="entry name" value="Methyltransf_4"/>
    <property type="match status" value="1"/>
</dbReference>
<dbReference type="RefSeq" id="WP_255226505.1">
    <property type="nucleotide sequence ID" value="NZ_JAJEKE010000003.1"/>
</dbReference>
<comment type="function">
    <text evidence="2 7">Catalyzes the formation of N(7)-methylguanine at position 46 (m7G46) in tRNA.</text>
</comment>
<evidence type="ECO:0000256" key="6">
    <source>
        <dbReference type="ARBA" id="ARBA00022694"/>
    </source>
</evidence>
<reference evidence="8 9" key="1">
    <citation type="submission" date="2021-10" db="EMBL/GenBank/DDBJ databases">
        <title>Lutispora strain m25 sp. nov., a thermophilic, non-spore-forming bacterium isolated from a lab-scale methanogenic bioreactor digesting anaerobic sludge.</title>
        <authorList>
            <person name="El Houari A."/>
            <person name="Mcdonald J."/>
        </authorList>
    </citation>
    <scope>NUCLEOTIDE SEQUENCE [LARGE SCALE GENOMIC DNA]</scope>
    <source>
        <strain evidence="9">m25</strain>
    </source>
</reference>
<dbReference type="EC" id="2.1.1.33" evidence="7"/>
<feature type="binding site" evidence="7">
    <location>
        <position position="44"/>
    </location>
    <ligand>
        <name>S-adenosyl-L-methionine</name>
        <dbReference type="ChEBI" id="CHEBI:59789"/>
    </ligand>
</feature>
<dbReference type="InterPro" id="IPR029063">
    <property type="entry name" value="SAM-dependent_MTases_sf"/>
</dbReference>
<dbReference type="HAMAP" id="MF_01057">
    <property type="entry name" value="tRNA_methyltr_TrmB"/>
    <property type="match status" value="1"/>
</dbReference>